<feature type="domain" description="Response regulatory" evidence="3">
    <location>
        <begin position="3"/>
        <end position="120"/>
    </location>
</feature>
<dbReference type="RefSeq" id="WP_100791384.1">
    <property type="nucleotide sequence ID" value="NZ_NPDQ01000006.1"/>
</dbReference>
<dbReference type="PANTHER" id="PTHR44591:SF3">
    <property type="entry name" value="RESPONSE REGULATORY DOMAIN-CONTAINING PROTEIN"/>
    <property type="match status" value="1"/>
</dbReference>
<keyword evidence="1 2" id="KW-0597">Phosphoprotein</keyword>
<reference evidence="4" key="1">
    <citation type="journal article" date="2019" name="PLoS Negl. Trop. Dis.">
        <title>Revisiting the worldwide diversity of Leptospira species in the environment.</title>
        <authorList>
            <person name="Vincent A.T."/>
            <person name="Schiettekatte O."/>
            <person name="Bourhy P."/>
            <person name="Veyrier F.J."/>
            <person name="Picardeau M."/>
        </authorList>
    </citation>
    <scope>NUCLEOTIDE SEQUENCE [LARGE SCALE GENOMIC DNA]</scope>
    <source>
        <strain evidence="4">201800277</strain>
    </source>
</reference>
<evidence type="ECO:0000259" key="3">
    <source>
        <dbReference type="PROSITE" id="PS50110"/>
    </source>
</evidence>
<evidence type="ECO:0000256" key="2">
    <source>
        <dbReference type="PROSITE-ProRule" id="PRU00169"/>
    </source>
</evidence>
<dbReference type="PANTHER" id="PTHR44591">
    <property type="entry name" value="STRESS RESPONSE REGULATOR PROTEIN 1"/>
    <property type="match status" value="1"/>
</dbReference>
<keyword evidence="5" id="KW-1185">Reference proteome</keyword>
<protein>
    <submittedName>
        <fullName evidence="4">Response regulator</fullName>
    </submittedName>
</protein>
<dbReference type="AlphaFoldDB" id="A0A2M9XZK2"/>
<dbReference type="PROSITE" id="PS50110">
    <property type="entry name" value="RESPONSE_REGULATORY"/>
    <property type="match status" value="1"/>
</dbReference>
<proteinExistence type="predicted"/>
<organism evidence="4 5">
    <name type="scientific">Leptospira brenneri</name>
    <dbReference type="NCBI Taxonomy" id="2023182"/>
    <lineage>
        <taxon>Bacteria</taxon>
        <taxon>Pseudomonadati</taxon>
        <taxon>Spirochaetota</taxon>
        <taxon>Spirochaetia</taxon>
        <taxon>Leptospirales</taxon>
        <taxon>Leptospiraceae</taxon>
        <taxon>Leptospira</taxon>
    </lineage>
</organism>
<dbReference type="InterPro" id="IPR001789">
    <property type="entry name" value="Sig_transdc_resp-reg_receiver"/>
</dbReference>
<evidence type="ECO:0000313" key="5">
    <source>
        <dbReference type="Proteomes" id="UP000297891"/>
    </source>
</evidence>
<dbReference type="SUPFAM" id="SSF52172">
    <property type="entry name" value="CheY-like"/>
    <property type="match status" value="1"/>
</dbReference>
<feature type="modified residue" description="4-aspartylphosphate" evidence="2">
    <location>
        <position position="53"/>
    </location>
</feature>
<dbReference type="SMART" id="SM00448">
    <property type="entry name" value="REC"/>
    <property type="match status" value="1"/>
</dbReference>
<evidence type="ECO:0000313" key="4">
    <source>
        <dbReference type="EMBL" id="TGK96948.1"/>
    </source>
</evidence>
<dbReference type="EMBL" id="RQFP01000001">
    <property type="protein sequence ID" value="TGK96948.1"/>
    <property type="molecule type" value="Genomic_DNA"/>
</dbReference>
<gene>
    <name evidence="4" type="ORF">EHQ30_10265</name>
</gene>
<dbReference type="InterPro" id="IPR050595">
    <property type="entry name" value="Bact_response_regulator"/>
</dbReference>
<accession>A0A2M9XZK2</accession>
<sequence length="126" mass="13810">MSSILVVDDSPTVLNIVRLALSSQGHSVTTCNNGEKALEILKSDSSIRLGIFDFNMPGLSGVKLIQESKRIINDKNFKIIVLSGEDKPEIIANALFNGADAWMAKPFNNEQLIKQVAELFENDASF</sequence>
<comment type="caution">
    <text evidence="4">The sequence shown here is derived from an EMBL/GenBank/DDBJ whole genome shotgun (WGS) entry which is preliminary data.</text>
</comment>
<dbReference type="Proteomes" id="UP000297891">
    <property type="component" value="Unassembled WGS sequence"/>
</dbReference>
<dbReference type="InterPro" id="IPR011006">
    <property type="entry name" value="CheY-like_superfamily"/>
</dbReference>
<evidence type="ECO:0000256" key="1">
    <source>
        <dbReference type="ARBA" id="ARBA00022553"/>
    </source>
</evidence>
<dbReference type="Pfam" id="PF00072">
    <property type="entry name" value="Response_reg"/>
    <property type="match status" value="1"/>
</dbReference>
<dbReference type="GO" id="GO:0000160">
    <property type="term" value="P:phosphorelay signal transduction system"/>
    <property type="evidence" value="ECO:0007669"/>
    <property type="project" value="InterPro"/>
</dbReference>
<name>A0A2M9XZK2_9LEPT</name>
<dbReference type="OrthoDB" id="9759232at2"/>
<dbReference type="Gene3D" id="3.40.50.2300">
    <property type="match status" value="1"/>
</dbReference>